<dbReference type="InterPro" id="IPR019821">
    <property type="entry name" value="Kinesin_motor_CS"/>
</dbReference>
<keyword evidence="4 9" id="KW-0547">Nucleotide-binding</keyword>
<reference evidence="12 13" key="1">
    <citation type="journal article" date="2015" name="Sci. Rep.">
        <title>Genome of the facultative scuticociliatosis pathogen Pseudocohnilembus persalinus provides insight into its virulence through horizontal gene transfer.</title>
        <authorList>
            <person name="Xiong J."/>
            <person name="Wang G."/>
            <person name="Cheng J."/>
            <person name="Tian M."/>
            <person name="Pan X."/>
            <person name="Warren A."/>
            <person name="Jiang C."/>
            <person name="Yuan D."/>
            <person name="Miao W."/>
        </authorList>
    </citation>
    <scope>NUCLEOTIDE SEQUENCE [LARGE SCALE GENOMIC DNA]</scope>
    <source>
        <strain evidence="12">36N120E</strain>
    </source>
</reference>
<dbReference type="AlphaFoldDB" id="A0A0V0QKF1"/>
<dbReference type="Pfam" id="PF00225">
    <property type="entry name" value="Kinesin"/>
    <property type="match status" value="1"/>
</dbReference>
<evidence type="ECO:0000313" key="12">
    <source>
        <dbReference type="EMBL" id="KRX02658.1"/>
    </source>
</evidence>
<evidence type="ECO:0000256" key="8">
    <source>
        <dbReference type="ARBA" id="ARBA00061030"/>
    </source>
</evidence>
<dbReference type="GO" id="GO:0016787">
    <property type="term" value="F:hydrolase activity"/>
    <property type="evidence" value="ECO:0007669"/>
    <property type="project" value="UniProtKB-KW"/>
</dbReference>
<evidence type="ECO:0000256" key="1">
    <source>
        <dbReference type="ARBA" id="ARBA00004245"/>
    </source>
</evidence>
<feature type="binding site" evidence="9">
    <location>
        <begin position="81"/>
        <end position="88"/>
    </location>
    <ligand>
        <name>ATP</name>
        <dbReference type="ChEBI" id="CHEBI:30616"/>
    </ligand>
</feature>
<dbReference type="Gene3D" id="3.40.850.10">
    <property type="entry name" value="Kinesin motor domain"/>
    <property type="match status" value="1"/>
</dbReference>
<dbReference type="InterPro" id="IPR001752">
    <property type="entry name" value="Kinesin_motor_dom"/>
</dbReference>
<dbReference type="GO" id="GO:0008017">
    <property type="term" value="F:microtubule binding"/>
    <property type="evidence" value="ECO:0007669"/>
    <property type="project" value="InterPro"/>
</dbReference>
<dbReference type="PANTHER" id="PTHR47971">
    <property type="entry name" value="KINESIN-RELATED PROTEIN 6"/>
    <property type="match status" value="1"/>
</dbReference>
<dbReference type="EMBL" id="LDAU01000154">
    <property type="protein sequence ID" value="KRX02658.1"/>
    <property type="molecule type" value="Genomic_DNA"/>
</dbReference>
<dbReference type="PANTHER" id="PTHR47971:SF8">
    <property type="entry name" value="KINESIN-LIKE PROTEIN"/>
    <property type="match status" value="1"/>
</dbReference>
<dbReference type="GO" id="GO:0005524">
    <property type="term" value="F:ATP binding"/>
    <property type="evidence" value="ECO:0007669"/>
    <property type="project" value="UniProtKB-UniRule"/>
</dbReference>
<keyword evidence="6 9" id="KW-0505">Motor protein</keyword>
<dbReference type="InterPro" id="IPR027640">
    <property type="entry name" value="Kinesin-like_fam"/>
</dbReference>
<dbReference type="InterPro" id="IPR036961">
    <property type="entry name" value="Kinesin_motor_dom_sf"/>
</dbReference>
<dbReference type="FunCoup" id="A0A0V0QKF1">
    <property type="interactions" value="3"/>
</dbReference>
<dbReference type="Proteomes" id="UP000054937">
    <property type="component" value="Unassembled WGS sequence"/>
</dbReference>
<dbReference type="GO" id="GO:0005874">
    <property type="term" value="C:microtubule"/>
    <property type="evidence" value="ECO:0007669"/>
    <property type="project" value="UniProtKB-KW"/>
</dbReference>
<dbReference type="OrthoDB" id="3176171at2759"/>
<evidence type="ECO:0000256" key="10">
    <source>
        <dbReference type="RuleBase" id="RU000394"/>
    </source>
</evidence>
<evidence type="ECO:0000256" key="9">
    <source>
        <dbReference type="PROSITE-ProRule" id="PRU00283"/>
    </source>
</evidence>
<dbReference type="PROSITE" id="PS00411">
    <property type="entry name" value="KINESIN_MOTOR_1"/>
    <property type="match status" value="1"/>
</dbReference>
<evidence type="ECO:0000313" key="13">
    <source>
        <dbReference type="Proteomes" id="UP000054937"/>
    </source>
</evidence>
<protein>
    <recommendedName>
        <fullName evidence="10">Kinesin-like protein</fullName>
    </recommendedName>
</protein>
<evidence type="ECO:0000256" key="2">
    <source>
        <dbReference type="ARBA" id="ARBA00022490"/>
    </source>
</evidence>
<dbReference type="SUPFAM" id="SSF52540">
    <property type="entry name" value="P-loop containing nucleoside triphosphate hydrolases"/>
    <property type="match status" value="1"/>
</dbReference>
<dbReference type="GO" id="GO:0007019">
    <property type="term" value="P:microtubule depolymerization"/>
    <property type="evidence" value="ECO:0007669"/>
    <property type="project" value="TreeGrafter"/>
</dbReference>
<evidence type="ECO:0000256" key="6">
    <source>
        <dbReference type="ARBA" id="ARBA00023175"/>
    </source>
</evidence>
<dbReference type="PRINTS" id="PR00380">
    <property type="entry name" value="KINESINHEAVY"/>
</dbReference>
<organism evidence="12 13">
    <name type="scientific">Pseudocohnilembus persalinus</name>
    <name type="common">Ciliate</name>
    <dbReference type="NCBI Taxonomy" id="266149"/>
    <lineage>
        <taxon>Eukaryota</taxon>
        <taxon>Sar</taxon>
        <taxon>Alveolata</taxon>
        <taxon>Ciliophora</taxon>
        <taxon>Intramacronucleata</taxon>
        <taxon>Oligohymenophorea</taxon>
        <taxon>Scuticociliatia</taxon>
        <taxon>Philasterida</taxon>
        <taxon>Pseudocohnilembidae</taxon>
        <taxon>Pseudocohnilembus</taxon>
    </lineage>
</organism>
<sequence length="573" mass="66754">MNKKELDKNEPDIIQTPQENSIIVRELKQKVDLTKYIEEHQFNFDRTFNENDDNEKIYQSTVKPLIDSAFNHYKVTVFAYGQTGSGKTYTMLGDLDNNIPGLYLLASYDIFNYLELPQYSHLSCWVSFYEIYCGKLYDLLNERKMMQIREDQKSQINIVGVQEKRITSVQSLMQLIEFGSRNRITGVNSANTDSSRSHAILQINLRENENIFGKMSFIDLAGSERGADVSGSDKQTRVDGAEINKSLLALKECIRALDLNKNYLPFRGSKLTLVLKDSFIGDCKTVMIGNIGPSLSNCEHTLNTLRYADRVKELKNPRINKQISDLEQLSKELMLSRQNSRKIQFKQHIKNFQIKIISKILDNIVQYDLKKKSQFEVKLQENQNQLPEQNKQNNSGQHFNSMIESQYNISPPRERKLSSQLNSNNLQFNKQDFQQLREQQQSDNDLIYMNFKQMQNQEIRTENDLDLLTQKHEQLIGMILAEEEQVVSSHRYHIDDNVELVKSEMMLLNEVEKPGSHIDEYLENLEEVLDHKAILIADLKTQIKNFKQHLILEDLIKMAQIIINKWPHIKFIS</sequence>
<evidence type="ECO:0000259" key="11">
    <source>
        <dbReference type="PROSITE" id="PS50067"/>
    </source>
</evidence>
<evidence type="ECO:0000256" key="7">
    <source>
        <dbReference type="ARBA" id="ARBA00023212"/>
    </source>
</evidence>
<dbReference type="InParanoid" id="A0A0V0QKF1"/>
<evidence type="ECO:0000256" key="4">
    <source>
        <dbReference type="ARBA" id="ARBA00022741"/>
    </source>
</evidence>
<keyword evidence="7" id="KW-0206">Cytoskeleton</keyword>
<dbReference type="SMART" id="SM00129">
    <property type="entry name" value="KISc"/>
    <property type="match status" value="1"/>
</dbReference>
<evidence type="ECO:0000256" key="3">
    <source>
        <dbReference type="ARBA" id="ARBA00022701"/>
    </source>
</evidence>
<feature type="domain" description="Kinesin motor" evidence="11">
    <location>
        <begin position="1"/>
        <end position="314"/>
    </location>
</feature>
<proteinExistence type="inferred from homology"/>
<evidence type="ECO:0000256" key="5">
    <source>
        <dbReference type="ARBA" id="ARBA00022840"/>
    </source>
</evidence>
<keyword evidence="12" id="KW-0378">Hydrolase</keyword>
<comment type="caution">
    <text evidence="12">The sequence shown here is derived from an EMBL/GenBank/DDBJ whole genome shotgun (WGS) entry which is preliminary data.</text>
</comment>
<gene>
    <name evidence="12" type="ORF">PPERSA_11998</name>
</gene>
<dbReference type="FunFam" id="3.40.850.10:FF:000012">
    <property type="entry name" value="Kinesin-like protein"/>
    <property type="match status" value="1"/>
</dbReference>
<dbReference type="PROSITE" id="PS50067">
    <property type="entry name" value="KINESIN_MOTOR_2"/>
    <property type="match status" value="1"/>
</dbReference>
<dbReference type="CDD" id="cd01367">
    <property type="entry name" value="KISc_KIF2_like"/>
    <property type="match status" value="1"/>
</dbReference>
<comment type="subcellular location">
    <subcellularLocation>
        <location evidence="1">Cytoplasm</location>
        <location evidence="1">Cytoskeleton</location>
    </subcellularLocation>
</comment>
<dbReference type="GO" id="GO:0003777">
    <property type="term" value="F:microtubule motor activity"/>
    <property type="evidence" value="ECO:0007669"/>
    <property type="project" value="InterPro"/>
</dbReference>
<name>A0A0V0QKF1_PSEPJ</name>
<accession>A0A0V0QKF1</accession>
<keyword evidence="13" id="KW-1185">Reference proteome</keyword>
<dbReference type="InterPro" id="IPR027417">
    <property type="entry name" value="P-loop_NTPase"/>
</dbReference>
<keyword evidence="5 9" id="KW-0067">ATP-binding</keyword>
<dbReference type="GO" id="GO:0007018">
    <property type="term" value="P:microtubule-based movement"/>
    <property type="evidence" value="ECO:0007669"/>
    <property type="project" value="InterPro"/>
</dbReference>
<keyword evidence="2" id="KW-0963">Cytoplasm</keyword>
<comment type="similarity">
    <text evidence="8">Belongs to the TRAFAC class myosin-kinesin ATPase superfamily. Kinesin family. KIN-13 subfamily.</text>
</comment>
<dbReference type="OMA" id="FQNFVQP"/>
<keyword evidence="3 10" id="KW-0493">Microtubule</keyword>